<proteinExistence type="predicted"/>
<evidence type="ECO:0000313" key="2">
    <source>
        <dbReference type="Proteomes" id="UP001163603"/>
    </source>
</evidence>
<dbReference type="EMBL" id="CM047749">
    <property type="protein sequence ID" value="KAJ0010480.1"/>
    <property type="molecule type" value="Genomic_DNA"/>
</dbReference>
<comment type="caution">
    <text evidence="1">The sequence shown here is derived from an EMBL/GenBank/DDBJ whole genome shotgun (WGS) entry which is preliminary data.</text>
</comment>
<evidence type="ECO:0000313" key="1">
    <source>
        <dbReference type="EMBL" id="KAJ0010480.1"/>
    </source>
</evidence>
<gene>
    <name evidence="1" type="ORF">Pint_34012</name>
</gene>
<keyword evidence="2" id="KW-1185">Reference proteome</keyword>
<protein>
    <submittedName>
        <fullName evidence="1">Uncharacterized protein</fullName>
    </submittedName>
</protein>
<dbReference type="Proteomes" id="UP001163603">
    <property type="component" value="Chromosome 14"/>
</dbReference>
<name>A0ACC0X581_9ROSI</name>
<organism evidence="1 2">
    <name type="scientific">Pistacia integerrima</name>
    <dbReference type="NCBI Taxonomy" id="434235"/>
    <lineage>
        <taxon>Eukaryota</taxon>
        <taxon>Viridiplantae</taxon>
        <taxon>Streptophyta</taxon>
        <taxon>Embryophyta</taxon>
        <taxon>Tracheophyta</taxon>
        <taxon>Spermatophyta</taxon>
        <taxon>Magnoliopsida</taxon>
        <taxon>eudicotyledons</taxon>
        <taxon>Gunneridae</taxon>
        <taxon>Pentapetalae</taxon>
        <taxon>rosids</taxon>
        <taxon>malvids</taxon>
        <taxon>Sapindales</taxon>
        <taxon>Anacardiaceae</taxon>
        <taxon>Pistacia</taxon>
    </lineage>
</organism>
<sequence>MDKVIESEVTHPQMAGAKGSSCSMPACDGKAMKDERRADIVPCSKFAKIVTWMHKRKMGCVRVARSLTKLETMMMKFELFKWSTTIASPKRE</sequence>
<accession>A0ACC0X581</accession>
<reference evidence="2" key="1">
    <citation type="journal article" date="2023" name="G3 (Bethesda)">
        <title>Genome assembly and association tests identify interacting loci associated with vigor, precocity, and sex in interspecific pistachio rootstocks.</title>
        <authorList>
            <person name="Palmer W."/>
            <person name="Jacygrad E."/>
            <person name="Sagayaradj S."/>
            <person name="Cavanaugh K."/>
            <person name="Han R."/>
            <person name="Bertier L."/>
            <person name="Beede B."/>
            <person name="Kafkas S."/>
            <person name="Golino D."/>
            <person name="Preece J."/>
            <person name="Michelmore R."/>
        </authorList>
    </citation>
    <scope>NUCLEOTIDE SEQUENCE [LARGE SCALE GENOMIC DNA]</scope>
</reference>